<protein>
    <recommendedName>
        <fullName evidence="1">Glycoside hydrolase family 13 N-terminal domain-containing protein</fullName>
    </recommendedName>
</protein>
<dbReference type="EMBL" id="JAYGHX010000010">
    <property type="protein sequence ID" value="MEA5392335.1"/>
    <property type="molecule type" value="Genomic_DNA"/>
</dbReference>
<accession>A0ABU5RX28</accession>
<dbReference type="CDD" id="cd02855">
    <property type="entry name" value="E_set_GBE_prok_N"/>
    <property type="match status" value="1"/>
</dbReference>
<comment type="caution">
    <text evidence="2">The sequence shown here is derived from an EMBL/GenBank/DDBJ whole genome shotgun (WGS) entry which is preliminary data.</text>
</comment>
<dbReference type="InterPro" id="IPR014756">
    <property type="entry name" value="Ig_E-set"/>
</dbReference>
<dbReference type="SUPFAM" id="SSF81296">
    <property type="entry name" value="E set domains"/>
    <property type="match status" value="1"/>
</dbReference>
<dbReference type="PANTHER" id="PTHR43651">
    <property type="entry name" value="1,4-ALPHA-GLUCAN-BRANCHING ENZYME"/>
    <property type="match status" value="1"/>
</dbReference>
<dbReference type="RefSeq" id="WP_323306292.1">
    <property type="nucleotide sequence ID" value="NZ_JAYGHX010000010.1"/>
</dbReference>
<organism evidence="2 3">
    <name type="scientific">Cyanobium gracile UHCC 0139</name>
    <dbReference type="NCBI Taxonomy" id="3110308"/>
    <lineage>
        <taxon>Bacteria</taxon>
        <taxon>Bacillati</taxon>
        <taxon>Cyanobacteriota</taxon>
        <taxon>Cyanophyceae</taxon>
        <taxon>Synechococcales</taxon>
        <taxon>Prochlorococcaceae</taxon>
        <taxon>Cyanobium</taxon>
    </lineage>
</organism>
<gene>
    <name evidence="2" type="ORF">VB738_13815</name>
</gene>
<dbReference type="InterPro" id="IPR044143">
    <property type="entry name" value="GlgB_N_E_set_prok"/>
</dbReference>
<dbReference type="Pfam" id="PF02922">
    <property type="entry name" value="CBM_48"/>
    <property type="match status" value="1"/>
</dbReference>
<proteinExistence type="predicted"/>
<keyword evidence="3" id="KW-1185">Reference proteome</keyword>
<evidence type="ECO:0000313" key="2">
    <source>
        <dbReference type="EMBL" id="MEA5392335.1"/>
    </source>
</evidence>
<dbReference type="Proteomes" id="UP001304461">
    <property type="component" value="Unassembled WGS sequence"/>
</dbReference>
<dbReference type="InterPro" id="IPR004193">
    <property type="entry name" value="Glyco_hydro_13_N"/>
</dbReference>
<name>A0ABU5RX28_9CYAN</name>
<evidence type="ECO:0000259" key="1">
    <source>
        <dbReference type="Pfam" id="PF02922"/>
    </source>
</evidence>
<sequence length="92" mass="10367">MAQPLLQPLVQPLVQQRKQACSCLEGVAFRVWAPHAIQVSVVGTFNDWNASAHPMQSEPRGYWSAFVERARIGDPYSYQLSTDWGVHQRAPC</sequence>
<feature type="domain" description="Glycoside hydrolase family 13 N-terminal" evidence="1">
    <location>
        <begin position="25"/>
        <end position="87"/>
    </location>
</feature>
<dbReference type="InterPro" id="IPR013783">
    <property type="entry name" value="Ig-like_fold"/>
</dbReference>
<evidence type="ECO:0000313" key="3">
    <source>
        <dbReference type="Proteomes" id="UP001304461"/>
    </source>
</evidence>
<dbReference type="Gene3D" id="2.60.40.10">
    <property type="entry name" value="Immunoglobulins"/>
    <property type="match status" value="1"/>
</dbReference>
<reference evidence="2 3" key="1">
    <citation type="submission" date="2023-12" db="EMBL/GenBank/DDBJ databases">
        <title>Baltic Sea Cyanobacteria.</title>
        <authorList>
            <person name="Delbaje E."/>
            <person name="Fewer D.P."/>
            <person name="Shishido T.K."/>
        </authorList>
    </citation>
    <scope>NUCLEOTIDE SEQUENCE [LARGE SCALE GENOMIC DNA]</scope>
    <source>
        <strain evidence="2 3">UHCC 0139</strain>
    </source>
</reference>